<feature type="transmembrane region" description="Helical" evidence="1">
    <location>
        <begin position="186"/>
        <end position="207"/>
    </location>
</feature>
<dbReference type="SUPFAM" id="SSF103473">
    <property type="entry name" value="MFS general substrate transporter"/>
    <property type="match status" value="1"/>
</dbReference>
<gene>
    <name evidence="2" type="ORF">CERZMDRAFT_101527</name>
</gene>
<organism evidence="2 3">
    <name type="scientific">Cercospora zeae-maydis SCOH1-5</name>
    <dbReference type="NCBI Taxonomy" id="717836"/>
    <lineage>
        <taxon>Eukaryota</taxon>
        <taxon>Fungi</taxon>
        <taxon>Dikarya</taxon>
        <taxon>Ascomycota</taxon>
        <taxon>Pezizomycotina</taxon>
        <taxon>Dothideomycetes</taxon>
        <taxon>Dothideomycetidae</taxon>
        <taxon>Mycosphaerellales</taxon>
        <taxon>Mycosphaerellaceae</taxon>
        <taxon>Cercospora</taxon>
    </lineage>
</organism>
<keyword evidence="1" id="KW-1133">Transmembrane helix</keyword>
<protein>
    <recommendedName>
        <fullName evidence="4">Major facilitator superfamily (MFS) profile domain-containing protein</fullName>
    </recommendedName>
</protein>
<proteinExistence type="predicted"/>
<feature type="transmembrane region" description="Helical" evidence="1">
    <location>
        <begin position="96"/>
        <end position="121"/>
    </location>
</feature>
<evidence type="ECO:0008006" key="4">
    <source>
        <dbReference type="Google" id="ProtNLM"/>
    </source>
</evidence>
<keyword evidence="1" id="KW-0472">Membrane</keyword>
<keyword evidence="1" id="KW-0812">Transmembrane</keyword>
<dbReference type="Proteomes" id="UP000799539">
    <property type="component" value="Unassembled WGS sequence"/>
</dbReference>
<name>A0A6A6F5G2_9PEZI</name>
<feature type="transmembrane region" description="Helical" evidence="1">
    <location>
        <begin position="162"/>
        <end position="179"/>
    </location>
</feature>
<accession>A0A6A6F5G2</accession>
<keyword evidence="3" id="KW-1185">Reference proteome</keyword>
<evidence type="ECO:0000313" key="2">
    <source>
        <dbReference type="EMBL" id="KAF2208460.1"/>
    </source>
</evidence>
<evidence type="ECO:0000313" key="3">
    <source>
        <dbReference type="Proteomes" id="UP000799539"/>
    </source>
</evidence>
<reference evidence="2" key="1">
    <citation type="journal article" date="2020" name="Stud. Mycol.">
        <title>101 Dothideomycetes genomes: a test case for predicting lifestyles and emergence of pathogens.</title>
        <authorList>
            <person name="Haridas S."/>
            <person name="Albert R."/>
            <person name="Binder M."/>
            <person name="Bloem J."/>
            <person name="Labutti K."/>
            <person name="Salamov A."/>
            <person name="Andreopoulos B."/>
            <person name="Baker S."/>
            <person name="Barry K."/>
            <person name="Bills G."/>
            <person name="Bluhm B."/>
            <person name="Cannon C."/>
            <person name="Castanera R."/>
            <person name="Culley D."/>
            <person name="Daum C."/>
            <person name="Ezra D."/>
            <person name="Gonzalez J."/>
            <person name="Henrissat B."/>
            <person name="Kuo A."/>
            <person name="Liang C."/>
            <person name="Lipzen A."/>
            <person name="Lutzoni F."/>
            <person name="Magnuson J."/>
            <person name="Mondo S."/>
            <person name="Nolan M."/>
            <person name="Ohm R."/>
            <person name="Pangilinan J."/>
            <person name="Park H.-J."/>
            <person name="Ramirez L."/>
            <person name="Alfaro M."/>
            <person name="Sun H."/>
            <person name="Tritt A."/>
            <person name="Yoshinaga Y."/>
            <person name="Zwiers L.-H."/>
            <person name="Turgeon B."/>
            <person name="Goodwin S."/>
            <person name="Spatafora J."/>
            <person name="Crous P."/>
            <person name="Grigoriev I."/>
        </authorList>
    </citation>
    <scope>NUCLEOTIDE SEQUENCE</scope>
    <source>
        <strain evidence="2">SCOH1-5</strain>
    </source>
</reference>
<dbReference type="InterPro" id="IPR036259">
    <property type="entry name" value="MFS_trans_sf"/>
</dbReference>
<evidence type="ECO:0000256" key="1">
    <source>
        <dbReference type="SAM" id="Phobius"/>
    </source>
</evidence>
<dbReference type="EMBL" id="ML992694">
    <property type="protein sequence ID" value="KAF2208460.1"/>
    <property type="molecule type" value="Genomic_DNA"/>
</dbReference>
<sequence length="311" mass="32488">MNLAHGGTVPAAARSISAGTRFIVGRLWLRGSLVLLAPSLSCQFDSPFEFRQHLTLTCLSRHMTDLAIGRGLPLQVPSVCIGRCDHLFKNIRFQSAAWNTGIGACVYYGGAIVFPQVVTILYRGRGQISEYDVGTLAGLINMAFVFAQMCHGFVVYFLGPKWSMIGSAIISAALITACATDLDNKALTLGLLIPGSFAIGIVEAVSITTSTFPLRSQEEIGQGGGLSGSIRNFTSAIAVAVFTATLGNRLAVTIPANVNTVATGLGLPASSLSTLAIAVQGRAPYESVLGIYSGNSSCGSRTISTSFQAGS</sequence>
<dbReference type="OrthoDB" id="4161376at2759"/>
<feature type="transmembrane region" description="Helical" evidence="1">
    <location>
        <begin position="133"/>
        <end position="156"/>
    </location>
</feature>
<dbReference type="AlphaFoldDB" id="A0A6A6F5G2"/>